<dbReference type="InterPro" id="IPR050942">
    <property type="entry name" value="F-box_BR-signaling"/>
</dbReference>
<dbReference type="Pfam" id="PF00646">
    <property type="entry name" value="F-box"/>
    <property type="match status" value="1"/>
</dbReference>
<reference evidence="3" key="2">
    <citation type="submission" date="2025-08" db="UniProtKB">
        <authorList>
            <consortium name="RefSeq"/>
        </authorList>
    </citation>
    <scope>IDENTIFICATION</scope>
    <source>
        <tissue evidence="3">Leaf</tissue>
    </source>
</reference>
<dbReference type="PANTHER" id="PTHR44259:SF26">
    <property type="entry name" value="F-BOX FAMILY PROTEIN-LIKE PROTEIN"/>
    <property type="match status" value="1"/>
</dbReference>
<dbReference type="Gene3D" id="1.20.1280.50">
    <property type="match status" value="1"/>
</dbReference>
<dbReference type="SUPFAM" id="SSF81383">
    <property type="entry name" value="F-box domain"/>
    <property type="match status" value="1"/>
</dbReference>
<evidence type="ECO:0000259" key="1">
    <source>
        <dbReference type="PROSITE" id="PS50181"/>
    </source>
</evidence>
<feature type="domain" description="F-box" evidence="1">
    <location>
        <begin position="69"/>
        <end position="121"/>
    </location>
</feature>
<dbReference type="RefSeq" id="XP_010445219.1">
    <property type="nucleotide sequence ID" value="XM_010446917.1"/>
</dbReference>
<reference evidence="2" key="1">
    <citation type="journal article" date="2014" name="Nat. Commun.">
        <title>The emerging biofuel crop Camelina sativa retains a highly undifferentiated hexaploid genome structure.</title>
        <authorList>
            <person name="Kagale S."/>
            <person name="Koh C."/>
            <person name="Nixon J."/>
            <person name="Bollina V."/>
            <person name="Clarke W.E."/>
            <person name="Tuteja R."/>
            <person name="Spillane C."/>
            <person name="Robinson S.J."/>
            <person name="Links M.G."/>
            <person name="Clarke C."/>
            <person name="Higgins E.E."/>
            <person name="Huebert T."/>
            <person name="Sharpe A.G."/>
            <person name="Parkin I.A."/>
        </authorList>
    </citation>
    <scope>NUCLEOTIDE SEQUENCE [LARGE SCALE GENOMIC DNA]</scope>
    <source>
        <strain evidence="2">cv. DH55</strain>
    </source>
</reference>
<proteinExistence type="predicted"/>
<name>A0ABM0URW7_CAMSA</name>
<evidence type="ECO:0000313" key="3">
    <source>
        <dbReference type="RefSeq" id="XP_010445219.1"/>
    </source>
</evidence>
<dbReference type="SMART" id="SM00256">
    <property type="entry name" value="FBOX"/>
    <property type="match status" value="1"/>
</dbReference>
<accession>A0ABM0URW7</accession>
<dbReference type="Proteomes" id="UP000694864">
    <property type="component" value="Chromosome 11"/>
</dbReference>
<dbReference type="InterPro" id="IPR036047">
    <property type="entry name" value="F-box-like_dom_sf"/>
</dbReference>
<dbReference type="InterPro" id="IPR001810">
    <property type="entry name" value="F-box_dom"/>
</dbReference>
<sequence>MASYTDWADEAHRKDYLNPSIRWSKSVKTGLGYKYYNKYGTSLLVRQNILSQVFMENKHNPNFLRADASSYWSDLPVDLLTSVLERLSFVNFQRATSVCSSWYSASREVVSKNHQILWLILFPEEDDNNNSYCTLFSPEEKHKLYKTQDLGVEFAKSVCITTYGSWLLMRDPRYNLYILNLFTDEKIDLPSVESQLGTTKIERGLDDWFLVSNDQFERKVKFLSMGSPVIWIDEKTKEDYIVLWGLGSWCVFYAKKGDTSWNQVPGLSHCLHMVYKDHKLYFSSTINSFTILDFSGDIPQQTMYRQATHSSLPKPMYFLFGFFLKFDLVPPINVPAGYTF</sequence>
<dbReference type="InterPro" id="IPR005174">
    <property type="entry name" value="KIB1-4_b-propeller"/>
</dbReference>
<gene>
    <name evidence="3" type="primary">LOC104727851</name>
</gene>
<keyword evidence="2" id="KW-1185">Reference proteome</keyword>
<dbReference type="PROSITE" id="PS50181">
    <property type="entry name" value="FBOX"/>
    <property type="match status" value="1"/>
</dbReference>
<dbReference type="GeneID" id="104727851"/>
<dbReference type="PANTHER" id="PTHR44259">
    <property type="entry name" value="OS07G0183000 PROTEIN-RELATED"/>
    <property type="match status" value="1"/>
</dbReference>
<dbReference type="Pfam" id="PF03478">
    <property type="entry name" value="Beta-prop_KIB1-4"/>
    <property type="match status" value="1"/>
</dbReference>
<evidence type="ECO:0000313" key="2">
    <source>
        <dbReference type="Proteomes" id="UP000694864"/>
    </source>
</evidence>
<organism evidence="2 3">
    <name type="scientific">Camelina sativa</name>
    <name type="common">False flax</name>
    <name type="synonym">Myagrum sativum</name>
    <dbReference type="NCBI Taxonomy" id="90675"/>
    <lineage>
        <taxon>Eukaryota</taxon>
        <taxon>Viridiplantae</taxon>
        <taxon>Streptophyta</taxon>
        <taxon>Embryophyta</taxon>
        <taxon>Tracheophyta</taxon>
        <taxon>Spermatophyta</taxon>
        <taxon>Magnoliopsida</taxon>
        <taxon>eudicotyledons</taxon>
        <taxon>Gunneridae</taxon>
        <taxon>Pentapetalae</taxon>
        <taxon>rosids</taxon>
        <taxon>malvids</taxon>
        <taxon>Brassicales</taxon>
        <taxon>Brassicaceae</taxon>
        <taxon>Camelineae</taxon>
        <taxon>Camelina</taxon>
    </lineage>
</organism>
<protein>
    <submittedName>
        <fullName evidence="3">F-box protein At4g22180</fullName>
    </submittedName>
</protein>